<evidence type="ECO:0000313" key="1">
    <source>
        <dbReference type="EMBL" id="SUD49532.1"/>
    </source>
</evidence>
<gene>
    <name evidence="1" type="ORF">NCTC1934_06886</name>
</gene>
<keyword evidence="2" id="KW-1185">Reference proteome</keyword>
<proteinExistence type="predicted"/>
<dbReference type="OrthoDB" id="4555755at2"/>
<sequence length="160" mass="18517">MSQPDFSTRCPQRYARLSPVENGDQLECSAYHDHSSRRYVLITDADASREADHAWTRELLRIAALPEHERTAEMRAQRVHDVDRKRVDVYADALRREAQYARAWDGELLRIAALPEHERTAEIRAQHLDHIDRERVASYVEKLRGDRAAGFRVLLRGTGS</sequence>
<evidence type="ECO:0000313" key="2">
    <source>
        <dbReference type="Proteomes" id="UP000255467"/>
    </source>
</evidence>
<accession>A0A379JLQ3</accession>
<organism evidence="1 2">
    <name type="scientific">Nocardia otitidiscaviarum</name>
    <dbReference type="NCBI Taxonomy" id="1823"/>
    <lineage>
        <taxon>Bacteria</taxon>
        <taxon>Bacillati</taxon>
        <taxon>Actinomycetota</taxon>
        <taxon>Actinomycetes</taxon>
        <taxon>Mycobacteriales</taxon>
        <taxon>Nocardiaceae</taxon>
        <taxon>Nocardia</taxon>
    </lineage>
</organism>
<reference evidence="1 2" key="1">
    <citation type="submission" date="2018-06" db="EMBL/GenBank/DDBJ databases">
        <authorList>
            <consortium name="Pathogen Informatics"/>
            <person name="Doyle S."/>
        </authorList>
    </citation>
    <scope>NUCLEOTIDE SEQUENCE [LARGE SCALE GENOMIC DNA]</scope>
    <source>
        <strain evidence="1 2">NCTC1934</strain>
    </source>
</reference>
<protein>
    <submittedName>
        <fullName evidence="1">Uncharacterized protein</fullName>
    </submittedName>
</protein>
<name>A0A379JLQ3_9NOCA</name>
<dbReference type="EMBL" id="UGRY01000008">
    <property type="protein sequence ID" value="SUD49532.1"/>
    <property type="molecule type" value="Genomic_DNA"/>
</dbReference>
<dbReference type="AlphaFoldDB" id="A0A379JLQ3"/>
<dbReference type="Proteomes" id="UP000255467">
    <property type="component" value="Unassembled WGS sequence"/>
</dbReference>
<dbReference type="RefSeq" id="WP_039819055.1">
    <property type="nucleotide sequence ID" value="NZ_UGRY01000008.1"/>
</dbReference>